<keyword evidence="6" id="KW-1185">Reference proteome</keyword>
<dbReference type="PANTHER" id="PTHR30036:SF1">
    <property type="entry name" value="D-XYLOSE-BINDING PERIPLASMIC PROTEIN"/>
    <property type="match status" value="1"/>
</dbReference>
<feature type="signal peptide" evidence="3">
    <location>
        <begin position="1"/>
        <end position="38"/>
    </location>
</feature>
<keyword evidence="2 3" id="KW-0732">Signal</keyword>
<dbReference type="InterPro" id="IPR028082">
    <property type="entry name" value="Peripla_BP_I"/>
</dbReference>
<evidence type="ECO:0000313" key="5">
    <source>
        <dbReference type="EMBL" id="MDT0379526.1"/>
    </source>
</evidence>
<protein>
    <submittedName>
        <fullName evidence="5">Substrate-binding domain-containing protein</fullName>
    </submittedName>
</protein>
<name>A0ABU2NRB2_9ACTN</name>
<proteinExistence type="predicted"/>
<dbReference type="EMBL" id="JAVREQ010000009">
    <property type="protein sequence ID" value="MDT0379526.1"/>
    <property type="molecule type" value="Genomic_DNA"/>
</dbReference>
<sequence>MPNRPRPPFGASVRTRARRLLAAAAACLALAVPACGTAAQSDGSALPPADGVTTVGLLLPDAVTGRWEGFDRPLIARQLKHICPECRIEYANARGNVGTQQQQVDTMITEGVDALVLTPVDFRALRSSVKQADDAGIPVLSYDRLTEGPISGFVSFDGDEVGRLQGEALLAAMDEPPGEARVVMMNGDPTDPNTAAFEEGALAVLEGEVEIAKAYDTPQWSPLNANRNMSGAIAALGPGGIDGVYAANDALASGVLAALKAQNVEPLPPLTGQDAELSAIQDIVEGEQTMTVYKPFGPETLAAAEMALALARGEPVDALAGATVDTESAKDVPAVLLNPIPVTADNIEETVVKRGMYTIEEICTPKFVSACERAGLVG</sequence>
<reference evidence="6" key="1">
    <citation type="submission" date="2023-07" db="EMBL/GenBank/DDBJ databases">
        <title>30 novel species of actinomycetes from the DSMZ collection.</title>
        <authorList>
            <person name="Nouioui I."/>
        </authorList>
    </citation>
    <scope>NUCLEOTIDE SEQUENCE [LARGE SCALE GENOMIC DNA]</scope>
    <source>
        <strain evidence="6">DSM 42041</strain>
    </source>
</reference>
<feature type="chain" id="PRO_5047179442" evidence="3">
    <location>
        <begin position="39"/>
        <end position="378"/>
    </location>
</feature>
<evidence type="ECO:0000256" key="2">
    <source>
        <dbReference type="ARBA" id="ARBA00022729"/>
    </source>
</evidence>
<feature type="domain" description="Periplasmic binding protein" evidence="4">
    <location>
        <begin position="67"/>
        <end position="314"/>
    </location>
</feature>
<dbReference type="InterPro" id="IPR050555">
    <property type="entry name" value="Bact_Solute-Bind_Prot2"/>
</dbReference>
<organism evidence="5 6">
    <name type="scientific">Streptomyces hazeniae</name>
    <dbReference type="NCBI Taxonomy" id="3075538"/>
    <lineage>
        <taxon>Bacteria</taxon>
        <taxon>Bacillati</taxon>
        <taxon>Actinomycetota</taxon>
        <taxon>Actinomycetes</taxon>
        <taxon>Kitasatosporales</taxon>
        <taxon>Streptomycetaceae</taxon>
        <taxon>Streptomyces</taxon>
    </lineage>
</organism>
<comment type="subcellular location">
    <subcellularLocation>
        <location evidence="1">Cell envelope</location>
    </subcellularLocation>
</comment>
<dbReference type="SUPFAM" id="SSF53822">
    <property type="entry name" value="Periplasmic binding protein-like I"/>
    <property type="match status" value="1"/>
</dbReference>
<evidence type="ECO:0000256" key="3">
    <source>
        <dbReference type="SAM" id="SignalP"/>
    </source>
</evidence>
<comment type="caution">
    <text evidence="5">The sequence shown here is derived from an EMBL/GenBank/DDBJ whole genome shotgun (WGS) entry which is preliminary data.</text>
</comment>
<evidence type="ECO:0000313" key="6">
    <source>
        <dbReference type="Proteomes" id="UP001183414"/>
    </source>
</evidence>
<dbReference type="Gene3D" id="3.40.50.2300">
    <property type="match status" value="2"/>
</dbReference>
<evidence type="ECO:0000259" key="4">
    <source>
        <dbReference type="Pfam" id="PF13407"/>
    </source>
</evidence>
<accession>A0ABU2NRB2</accession>
<dbReference type="Pfam" id="PF13407">
    <property type="entry name" value="Peripla_BP_4"/>
    <property type="match status" value="1"/>
</dbReference>
<dbReference type="RefSeq" id="WP_311673328.1">
    <property type="nucleotide sequence ID" value="NZ_JAVREQ010000009.1"/>
</dbReference>
<dbReference type="PANTHER" id="PTHR30036">
    <property type="entry name" value="D-XYLOSE-BINDING PERIPLASMIC PROTEIN"/>
    <property type="match status" value="1"/>
</dbReference>
<dbReference type="Proteomes" id="UP001183414">
    <property type="component" value="Unassembled WGS sequence"/>
</dbReference>
<dbReference type="InterPro" id="IPR025997">
    <property type="entry name" value="SBP_2_dom"/>
</dbReference>
<evidence type="ECO:0000256" key="1">
    <source>
        <dbReference type="ARBA" id="ARBA00004196"/>
    </source>
</evidence>
<gene>
    <name evidence="5" type="ORF">RM572_12195</name>
</gene>